<evidence type="ECO:0008006" key="4">
    <source>
        <dbReference type="Google" id="ProtNLM"/>
    </source>
</evidence>
<proteinExistence type="predicted"/>
<dbReference type="RefSeq" id="WP_326835410.1">
    <property type="nucleotide sequence ID" value="NZ_CP142149.1"/>
</dbReference>
<dbReference type="SUPFAM" id="SSF56801">
    <property type="entry name" value="Acetyl-CoA synthetase-like"/>
    <property type="match status" value="1"/>
</dbReference>
<sequence>MPGQRDDPQDCRDLRERRWAILAEQPSSRAAEQPSSRAAERPSSRAAEQPGAAATGSVVHRPSPRPRLARPIRGPLRRFRRNGRYVRVPAGFDHAGAKLARYKLPQELRILPALPRNATGKLDKRAIVRLVVDPDRSE</sequence>
<dbReference type="Proteomes" id="UP001330812">
    <property type="component" value="Chromosome"/>
</dbReference>
<evidence type="ECO:0000313" key="3">
    <source>
        <dbReference type="Proteomes" id="UP001330812"/>
    </source>
</evidence>
<evidence type="ECO:0000313" key="2">
    <source>
        <dbReference type="EMBL" id="WSE32603.1"/>
    </source>
</evidence>
<dbReference type="Gene3D" id="3.30.300.30">
    <property type="match status" value="1"/>
</dbReference>
<gene>
    <name evidence="2" type="ORF">VSH64_10845</name>
</gene>
<organism evidence="2 3">
    <name type="scientific">Amycolatopsis rhabdoformis</name>
    <dbReference type="NCBI Taxonomy" id="1448059"/>
    <lineage>
        <taxon>Bacteria</taxon>
        <taxon>Bacillati</taxon>
        <taxon>Actinomycetota</taxon>
        <taxon>Actinomycetes</taxon>
        <taxon>Pseudonocardiales</taxon>
        <taxon>Pseudonocardiaceae</taxon>
        <taxon>Amycolatopsis</taxon>
    </lineage>
</organism>
<feature type="region of interest" description="Disordered" evidence="1">
    <location>
        <begin position="22"/>
        <end position="76"/>
    </location>
</feature>
<dbReference type="InterPro" id="IPR045851">
    <property type="entry name" value="AMP-bd_C_sf"/>
</dbReference>
<name>A0ABZ1IFX7_9PSEU</name>
<protein>
    <recommendedName>
        <fullName evidence="4">AMP-binding enzyme C-terminal domain-containing protein</fullName>
    </recommendedName>
</protein>
<accession>A0ABZ1IFX7</accession>
<feature type="compositionally biased region" description="Basic residues" evidence="1">
    <location>
        <begin position="62"/>
        <end position="76"/>
    </location>
</feature>
<dbReference type="EMBL" id="CP142149">
    <property type="protein sequence ID" value="WSE32603.1"/>
    <property type="molecule type" value="Genomic_DNA"/>
</dbReference>
<reference evidence="2 3" key="1">
    <citation type="journal article" date="2015" name="Int. J. Syst. Evol. Microbiol.">
        <title>Amycolatopsis rhabdoformis sp. nov., an actinomycete isolated from a tropical forest soil.</title>
        <authorList>
            <person name="Souza W.R."/>
            <person name="Silva R.E."/>
            <person name="Goodfellow M."/>
            <person name="Busarakam K."/>
            <person name="Figueiro F.S."/>
            <person name="Ferreira D."/>
            <person name="Rodrigues-Filho E."/>
            <person name="Moraes L.A.B."/>
            <person name="Zucchi T.D."/>
        </authorList>
    </citation>
    <scope>NUCLEOTIDE SEQUENCE [LARGE SCALE GENOMIC DNA]</scope>
    <source>
        <strain evidence="2 3">NCIMB 14900</strain>
    </source>
</reference>
<keyword evidence="3" id="KW-1185">Reference proteome</keyword>
<evidence type="ECO:0000256" key="1">
    <source>
        <dbReference type="SAM" id="MobiDB-lite"/>
    </source>
</evidence>